<dbReference type="GO" id="GO:0009307">
    <property type="term" value="P:DNA restriction-modification system"/>
    <property type="evidence" value="ECO:0007669"/>
    <property type="project" value="InterPro"/>
</dbReference>
<dbReference type="Pfam" id="PF22728">
    <property type="entry name" value="NCH1"/>
    <property type="match status" value="1"/>
</dbReference>
<evidence type="ECO:0000259" key="2">
    <source>
        <dbReference type="Pfam" id="PF22728"/>
    </source>
</evidence>
<evidence type="ECO:0008006" key="5">
    <source>
        <dbReference type="Google" id="ProtNLM"/>
    </source>
</evidence>
<organism evidence="3 4">
    <name type="scientific">Cellvibrio polysaccharolyticus</name>
    <dbReference type="NCBI Taxonomy" id="2082724"/>
    <lineage>
        <taxon>Bacteria</taxon>
        <taxon>Pseudomonadati</taxon>
        <taxon>Pseudomonadota</taxon>
        <taxon>Gammaproteobacteria</taxon>
        <taxon>Cellvibrionales</taxon>
        <taxon>Cellvibrionaceae</taxon>
        <taxon>Cellvibrio</taxon>
    </lineage>
</organism>
<dbReference type="SUPFAM" id="SSF52540">
    <property type="entry name" value="P-loop containing nucleoside triphosphate hydrolases"/>
    <property type="match status" value="1"/>
</dbReference>
<dbReference type="InterPro" id="IPR027417">
    <property type="entry name" value="P-loop_NTPase"/>
</dbReference>
<feature type="domain" description="NACHT C-terminal Helical" evidence="2">
    <location>
        <begin position="587"/>
        <end position="755"/>
    </location>
</feature>
<keyword evidence="4" id="KW-1185">Reference proteome</keyword>
<protein>
    <recommendedName>
        <fullName evidence="5">Restriction endonuclease</fullName>
    </recommendedName>
</protein>
<feature type="domain" description="Restriction endonuclease type IV Mrr" evidence="1">
    <location>
        <begin position="14"/>
        <end position="139"/>
    </location>
</feature>
<evidence type="ECO:0000259" key="1">
    <source>
        <dbReference type="Pfam" id="PF04471"/>
    </source>
</evidence>
<dbReference type="Pfam" id="PF04471">
    <property type="entry name" value="Mrr_cat"/>
    <property type="match status" value="1"/>
</dbReference>
<dbReference type="EMBL" id="PRDL01000001">
    <property type="protein sequence ID" value="MBE8718797.1"/>
    <property type="molecule type" value="Genomic_DNA"/>
</dbReference>
<evidence type="ECO:0000313" key="4">
    <source>
        <dbReference type="Proteomes" id="UP000652567"/>
    </source>
</evidence>
<sequence length="768" mass="87783">MKNNISEKIKSEVKDLHPLLEKIFKKMEGVKNVEYTHGTLEFGADFILSKKDELLDDIDYIGVIVKKNKISQSSHDVSRQIDECLNVDRVIRGNKTINLNEIWVITAEGISANAKVTFAKKYATAKLKFIDGSKLADLIEKYTPNYWENLPLHVSEYLASLKEKIKIIEANSSFNLANMEGYEIQQTLIKKENSAYKKSSNVVIARKSRTGIHDIIEKQGTCMIEGSMGSGKSNLLRKTALSFCDNNKYIKENTLPILTTFKELEENNEGSLKNLLSETKEKNNLSEIECKYLIMIDGLDEANLTSQQRLERINEITKEANALNNIKVILAGRKIDEKIDSEKWNSCLRTYEMAPLSIKSILTLIQNACKGVNLASRVASDLNNSNIFRMLPRTPIAAILLTKLIQENQQDIPSNLTELYSKYTELSLGRWDLNHKDRSANPKEYQPTNTIIKIIAKFFVENQLTCISIDEAKGFFKEYVEERNLGVSSETLFNRLIERCDLVTINDQKSTFSFRHRTFMEYFYAQSMSKEKMPLTENSFDLYWSTIIYFWIGLARDCPETIREITEIKPISSPLKFLKFINFGNILMAANQTKYSEITNSIRSVFLEAAKSFTEGRKGDTVETLSRLSEMQLLCFYRHIMCDSYGYDFFKTAIEASMIEIEDDTSISLEERCGALFLLNTVYLTIGGEDIFDNMIEKFGANIPLSIQLAIQHECSMARISGGELSKLHRNIKKMFSKLGAKQMLSDLYEKPIRIIKQKAINKSQQGH</sequence>
<proteinExistence type="predicted"/>
<dbReference type="Gene3D" id="3.40.50.300">
    <property type="entry name" value="P-loop containing nucleotide triphosphate hydrolases"/>
    <property type="match status" value="1"/>
</dbReference>
<dbReference type="PANTHER" id="PTHR46844">
    <property type="entry name" value="SLR5058 PROTEIN"/>
    <property type="match status" value="1"/>
</dbReference>
<dbReference type="InterPro" id="IPR007560">
    <property type="entry name" value="Restrct_endonuc_IV_Mrr"/>
</dbReference>
<dbReference type="PANTHER" id="PTHR46844:SF1">
    <property type="entry name" value="SLR5058 PROTEIN"/>
    <property type="match status" value="1"/>
</dbReference>
<dbReference type="Proteomes" id="UP000652567">
    <property type="component" value="Unassembled WGS sequence"/>
</dbReference>
<dbReference type="GO" id="GO:0004519">
    <property type="term" value="F:endonuclease activity"/>
    <property type="evidence" value="ECO:0007669"/>
    <property type="project" value="InterPro"/>
</dbReference>
<dbReference type="RefSeq" id="WP_193911650.1">
    <property type="nucleotide sequence ID" value="NZ_PRDL01000001.1"/>
</dbReference>
<comment type="caution">
    <text evidence="3">The sequence shown here is derived from an EMBL/GenBank/DDBJ whole genome shotgun (WGS) entry which is preliminary data.</text>
</comment>
<evidence type="ECO:0000313" key="3">
    <source>
        <dbReference type="EMBL" id="MBE8718797.1"/>
    </source>
</evidence>
<gene>
    <name evidence="3" type="ORF">C4F51_16610</name>
</gene>
<dbReference type="InterPro" id="IPR054735">
    <property type="entry name" value="NCH1"/>
</dbReference>
<name>A0A928YV93_9GAMM</name>
<dbReference type="GO" id="GO:0003677">
    <property type="term" value="F:DNA binding"/>
    <property type="evidence" value="ECO:0007669"/>
    <property type="project" value="InterPro"/>
</dbReference>
<dbReference type="AlphaFoldDB" id="A0A928YV93"/>
<reference evidence="3" key="1">
    <citation type="submission" date="2018-07" db="EMBL/GenBank/DDBJ databases">
        <title>Genome assembly of strain Ka43.</title>
        <authorList>
            <person name="Kukolya J."/>
            <person name="Nagy I."/>
            <person name="Horvath B."/>
            <person name="Toth A."/>
        </authorList>
    </citation>
    <scope>NUCLEOTIDE SEQUENCE</scope>
    <source>
        <strain evidence="3">KB43</strain>
    </source>
</reference>
<accession>A0A928YV93</accession>